<dbReference type="Gene3D" id="3.10.129.110">
    <property type="entry name" value="Polyketide synthase dehydratase"/>
    <property type="match status" value="1"/>
</dbReference>
<reference evidence="1 2" key="1">
    <citation type="submission" date="2017-02" db="EMBL/GenBank/DDBJ databases">
        <title>The new phylogeny of genus Mycobacterium.</title>
        <authorList>
            <person name="Tortoli E."/>
            <person name="Trovato A."/>
            <person name="Cirillo D.M."/>
        </authorList>
    </citation>
    <scope>NUCLEOTIDE SEQUENCE [LARGE SCALE GENOMIC DNA]</scope>
    <source>
        <strain evidence="1 2">DSM 45057</strain>
    </source>
</reference>
<dbReference type="AlphaFoldDB" id="A0A1W9YZS7"/>
<evidence type="ECO:0000313" key="1">
    <source>
        <dbReference type="EMBL" id="ORA05571.1"/>
    </source>
</evidence>
<evidence type="ECO:0000313" key="2">
    <source>
        <dbReference type="Proteomes" id="UP000192284"/>
    </source>
</evidence>
<feature type="non-terminal residue" evidence="1">
    <location>
        <position position="1"/>
    </location>
</feature>
<name>A0A1W9YZS7_MYCAN</name>
<dbReference type="Proteomes" id="UP000192284">
    <property type="component" value="Unassembled WGS sequence"/>
</dbReference>
<keyword evidence="2" id="KW-1185">Reference proteome</keyword>
<dbReference type="InterPro" id="IPR042104">
    <property type="entry name" value="PKS_dehydratase_sf"/>
</dbReference>
<dbReference type="RefSeq" id="WP_170062236.1">
    <property type="nucleotide sequence ID" value="NZ_MVHE01000268.1"/>
</dbReference>
<gene>
    <name evidence="1" type="ORF">BST12_29350</name>
</gene>
<organism evidence="1 2">
    <name type="scientific">Mycobacterium angelicum</name>
    <dbReference type="NCBI Taxonomy" id="470074"/>
    <lineage>
        <taxon>Bacteria</taxon>
        <taxon>Bacillati</taxon>
        <taxon>Actinomycetota</taxon>
        <taxon>Actinomycetes</taxon>
        <taxon>Mycobacteriales</taxon>
        <taxon>Mycobacteriaceae</taxon>
        <taxon>Mycobacterium</taxon>
    </lineage>
</organism>
<accession>A0A1W9YZS7</accession>
<proteinExistence type="predicted"/>
<dbReference type="EMBL" id="MVHE01000268">
    <property type="protein sequence ID" value="ORA05571.1"/>
    <property type="molecule type" value="Genomic_DNA"/>
</dbReference>
<comment type="caution">
    <text evidence="1">The sequence shown here is derived from an EMBL/GenBank/DDBJ whole genome shotgun (WGS) entry which is preliminary data.</text>
</comment>
<protein>
    <submittedName>
        <fullName evidence="1">Uncharacterized protein</fullName>
    </submittedName>
</protein>
<sequence length="177" mass="18555">GFDADPTGPRVPFALAGVTLYAAAATQLRVRATRTGPDTYTVQASDPTGAPVITISTLSLRALPDTPVPTISVPTRGSAFSLDWPALPGDTVAAVGVSPSWVVVAADPDHVAAALRQASIHPDLTRSDLDDTDLVIWALPHLEPGDHDPVSRVHALTQQVLTQLQGWLTRSDTVDTA</sequence>
<feature type="non-terminal residue" evidence="1">
    <location>
        <position position="177"/>
    </location>
</feature>